<evidence type="ECO:0000259" key="5">
    <source>
        <dbReference type="Pfam" id="PF07701"/>
    </source>
</evidence>
<dbReference type="AlphaFoldDB" id="A0A915KNZ7"/>
<protein>
    <recommendedName>
        <fullName evidence="1">guanylate cyclase</fullName>
        <ecNumber evidence="1">4.6.1.2</ecNumber>
    </recommendedName>
</protein>
<dbReference type="Proteomes" id="UP000887565">
    <property type="component" value="Unplaced"/>
</dbReference>
<dbReference type="PANTHER" id="PTHR45655:SF10">
    <property type="entry name" value="SOLUBLE GUANYLATE CYCLASE 88E"/>
    <property type="match status" value="1"/>
</dbReference>
<dbReference type="GO" id="GO:0070026">
    <property type="term" value="F:nitric oxide binding"/>
    <property type="evidence" value="ECO:0007669"/>
    <property type="project" value="TreeGrafter"/>
</dbReference>
<reference evidence="7" key="1">
    <citation type="submission" date="2022-11" db="UniProtKB">
        <authorList>
            <consortium name="WormBaseParasite"/>
        </authorList>
    </citation>
    <scope>IDENTIFICATION</scope>
</reference>
<dbReference type="InterPro" id="IPR024096">
    <property type="entry name" value="NO_sig/Golgi_transp_ligand-bd"/>
</dbReference>
<proteinExistence type="predicted"/>
<dbReference type="GO" id="GO:0019826">
    <property type="term" value="F:oxygen sensor activity"/>
    <property type="evidence" value="ECO:0007669"/>
    <property type="project" value="TreeGrafter"/>
</dbReference>
<dbReference type="Gene3D" id="3.30.450.260">
    <property type="entry name" value="Haem NO binding associated domain"/>
    <property type="match status" value="1"/>
</dbReference>
<dbReference type="InterPro" id="IPR011645">
    <property type="entry name" value="HNOB_dom_associated"/>
</dbReference>
<dbReference type="InterPro" id="IPR011644">
    <property type="entry name" value="Heme_NO-bd"/>
</dbReference>
<dbReference type="InterPro" id="IPR042463">
    <property type="entry name" value="HNOB_dom_associated_sf"/>
</dbReference>
<evidence type="ECO:0000256" key="3">
    <source>
        <dbReference type="ARBA" id="ARBA00023293"/>
    </source>
</evidence>
<dbReference type="InterPro" id="IPR038158">
    <property type="entry name" value="H-NOX_domain_sf"/>
</dbReference>
<evidence type="ECO:0000313" key="6">
    <source>
        <dbReference type="Proteomes" id="UP000887565"/>
    </source>
</evidence>
<name>A0A915KNZ7_ROMCU</name>
<dbReference type="Pfam" id="PF07701">
    <property type="entry name" value="HNOBA"/>
    <property type="match status" value="1"/>
</dbReference>
<dbReference type="GO" id="GO:0000166">
    <property type="term" value="F:nucleotide binding"/>
    <property type="evidence" value="ECO:0007669"/>
    <property type="project" value="UniProtKB-KW"/>
</dbReference>
<keyword evidence="2" id="KW-0547">Nucleotide-binding</keyword>
<dbReference type="GO" id="GO:0020037">
    <property type="term" value="F:heme binding"/>
    <property type="evidence" value="ECO:0007669"/>
    <property type="project" value="InterPro"/>
</dbReference>
<evidence type="ECO:0000256" key="2">
    <source>
        <dbReference type="ARBA" id="ARBA00022741"/>
    </source>
</evidence>
<dbReference type="PANTHER" id="PTHR45655">
    <property type="entry name" value="GUANYLATE CYCLASE SOLUBLE SUBUNIT BETA-2"/>
    <property type="match status" value="1"/>
</dbReference>
<dbReference type="GO" id="GO:0038060">
    <property type="term" value="P:nitric oxide-cGMP-mediated signaling"/>
    <property type="evidence" value="ECO:0007669"/>
    <property type="project" value="TreeGrafter"/>
</dbReference>
<evidence type="ECO:0000259" key="4">
    <source>
        <dbReference type="Pfam" id="PF07700"/>
    </source>
</evidence>
<dbReference type="EC" id="4.6.1.2" evidence="1"/>
<feature type="domain" description="Haem NO binding associated" evidence="5">
    <location>
        <begin position="206"/>
        <end position="266"/>
    </location>
</feature>
<feature type="domain" description="Heme NO-binding" evidence="4">
    <location>
        <begin position="2"/>
        <end position="164"/>
    </location>
</feature>
<dbReference type="GO" id="GO:0070482">
    <property type="term" value="P:response to oxygen levels"/>
    <property type="evidence" value="ECO:0007669"/>
    <property type="project" value="TreeGrafter"/>
</dbReference>
<dbReference type="GO" id="GO:0008074">
    <property type="term" value="C:guanylate cyclase complex, soluble"/>
    <property type="evidence" value="ECO:0007669"/>
    <property type="project" value="TreeGrafter"/>
</dbReference>
<dbReference type="SUPFAM" id="SSF111126">
    <property type="entry name" value="Ligand-binding domain in the NO signalling and Golgi transport"/>
    <property type="match status" value="1"/>
</dbReference>
<accession>A0A915KNZ7</accession>
<dbReference type="Pfam" id="PF07700">
    <property type="entry name" value="HNOB"/>
    <property type="match status" value="1"/>
</dbReference>
<dbReference type="Gene3D" id="3.90.1520.10">
    <property type="entry name" value="H-NOX domain"/>
    <property type="match status" value="1"/>
</dbReference>
<sequence length="320" mass="37328">MYGLILESIACYLREVYGQEAWEEILYVANVSTERFGTSDIYSESTVNRIVTAAQEVINQPLEQMMESIGYKFCEFAATYDYDKIIRVLGRRFTDFMNGLDSLHEYLRFTYPKMKPPSFYCENESRTGLTLHYRSKRRGFMHYVKGQIKYISKTYYGIDVKLEVLDQSNEDNMEHTIFRLHYNNFDFGKKLINPNETEDFIRANMKITSDIFFDVFPFIIVFNRGMHIRNIGLALMRLMPRIIGRRISDEFVVLKPTIRFRWEDVVPLGTAQSWPAPVFSMDRTTGAAQCRAVPPSEICKIDAHKGPSVPQLRDCCVYCV</sequence>
<evidence type="ECO:0000256" key="1">
    <source>
        <dbReference type="ARBA" id="ARBA00012202"/>
    </source>
</evidence>
<dbReference type="GO" id="GO:0004383">
    <property type="term" value="F:guanylate cyclase activity"/>
    <property type="evidence" value="ECO:0007669"/>
    <property type="project" value="UniProtKB-EC"/>
</dbReference>
<organism evidence="6 7">
    <name type="scientific">Romanomermis culicivorax</name>
    <name type="common">Nematode worm</name>
    <dbReference type="NCBI Taxonomy" id="13658"/>
    <lineage>
        <taxon>Eukaryota</taxon>
        <taxon>Metazoa</taxon>
        <taxon>Ecdysozoa</taxon>
        <taxon>Nematoda</taxon>
        <taxon>Enoplea</taxon>
        <taxon>Dorylaimia</taxon>
        <taxon>Mermithida</taxon>
        <taxon>Mermithoidea</taxon>
        <taxon>Mermithidae</taxon>
        <taxon>Romanomermis</taxon>
    </lineage>
</organism>
<dbReference type="OMA" id="CFLRDTY"/>
<keyword evidence="3" id="KW-0141">cGMP biosynthesis</keyword>
<evidence type="ECO:0000313" key="7">
    <source>
        <dbReference type="WBParaSite" id="nRc.2.0.1.t40511-RA"/>
    </source>
</evidence>
<dbReference type="WBParaSite" id="nRc.2.0.1.t40511-RA">
    <property type="protein sequence ID" value="nRc.2.0.1.t40511-RA"/>
    <property type="gene ID" value="nRc.2.0.1.g40511"/>
</dbReference>
<keyword evidence="6" id="KW-1185">Reference proteome</keyword>